<dbReference type="Gene3D" id="1.10.287.130">
    <property type="match status" value="1"/>
</dbReference>
<dbReference type="CDD" id="cd00130">
    <property type="entry name" value="PAS"/>
    <property type="match status" value="2"/>
</dbReference>
<evidence type="ECO:0000256" key="6">
    <source>
        <dbReference type="SAM" id="Coils"/>
    </source>
</evidence>
<keyword evidence="3" id="KW-0597">Phosphoprotein</keyword>
<dbReference type="NCBIfam" id="TIGR00229">
    <property type="entry name" value="sensory_box"/>
    <property type="match status" value="2"/>
</dbReference>
<dbReference type="InterPro" id="IPR036097">
    <property type="entry name" value="HisK_dim/P_sf"/>
</dbReference>
<dbReference type="PROSITE" id="PS50112">
    <property type="entry name" value="PAS"/>
    <property type="match status" value="1"/>
</dbReference>
<keyword evidence="4" id="KW-0808">Transferase</keyword>
<evidence type="ECO:0000256" key="7">
    <source>
        <dbReference type="SAM" id="MobiDB-lite"/>
    </source>
</evidence>
<dbReference type="SMART" id="SM00387">
    <property type="entry name" value="HATPase_c"/>
    <property type="match status" value="1"/>
</dbReference>
<dbReference type="GO" id="GO:0006355">
    <property type="term" value="P:regulation of DNA-templated transcription"/>
    <property type="evidence" value="ECO:0007669"/>
    <property type="project" value="InterPro"/>
</dbReference>
<comment type="caution">
    <text evidence="12">The sequence shown here is derived from an EMBL/GenBank/DDBJ whole genome shotgun (WGS) entry which is preliminary data.</text>
</comment>
<keyword evidence="8" id="KW-0812">Transmembrane</keyword>
<proteinExistence type="predicted"/>
<dbReference type="AlphaFoldDB" id="A0A5M6CYF7"/>
<reference evidence="12 13" key="1">
    <citation type="submission" date="2019-08" db="EMBL/GenBank/DDBJ databases">
        <authorList>
            <person name="Dhanesh K."/>
            <person name="Kumar G."/>
            <person name="Sasikala C."/>
            <person name="Venkata Ramana C."/>
        </authorList>
    </citation>
    <scope>NUCLEOTIDE SEQUENCE [LARGE SCALE GENOMIC DNA]</scope>
    <source>
        <strain evidence="12 13">JC645</strain>
    </source>
</reference>
<evidence type="ECO:0000313" key="13">
    <source>
        <dbReference type="Proteomes" id="UP000324479"/>
    </source>
</evidence>
<organism evidence="12 13">
    <name type="scientific">Roseiconus nitratireducens</name>
    <dbReference type="NCBI Taxonomy" id="2605748"/>
    <lineage>
        <taxon>Bacteria</taxon>
        <taxon>Pseudomonadati</taxon>
        <taxon>Planctomycetota</taxon>
        <taxon>Planctomycetia</taxon>
        <taxon>Pirellulales</taxon>
        <taxon>Pirellulaceae</taxon>
        <taxon>Roseiconus</taxon>
    </lineage>
</organism>
<dbReference type="PROSITE" id="PS50109">
    <property type="entry name" value="HIS_KIN"/>
    <property type="match status" value="1"/>
</dbReference>
<dbReference type="EMBL" id="VWOX01000014">
    <property type="protein sequence ID" value="KAA5540244.1"/>
    <property type="molecule type" value="Genomic_DNA"/>
</dbReference>
<dbReference type="InterPro" id="IPR000014">
    <property type="entry name" value="PAS"/>
</dbReference>
<sequence length="740" mass="83073">MRSDPVDANTTQFLRGGYAVLAAILASLVAIADWYWQGAGAIAVLYVGVVIVASQSRNAAVVLVSAAACVVLLLLVGALNPVAEQFVARLLIALTIGAVTLLSLQWLRLRSSQLRRVAIDQRWASDIEETHRERDSKSRELTSLVEQLNAERQKLALSEERTRLLLNSAAEGIYGLDNEGNCTFANTACAEMLGYQSADLLLGKNMHALTHHTRDGGEVYPIGECQISHAFLRGTSAHLEEETFWRRDGSSFPAECWSHPIYENDQLIGAVVTFTDVTERKRLQEALKRDNEELERVVSVRNSDLAMARDRLELALTAGNVGLWDWNARTNKVYYSATYKKQLGYPHDVQWNHFSHWESQLHPDDFDVAHERVNEYFEHRTNEYKSIFRLRCKDGSYRWILAQGDATFDEQGLPMRMIGVHVDITERIENERELKRLNHELERANEALQESNVQLQQFAYVASHDLQTPLRGITGFAQFLRTDYEGQFDEKADDYMRRIVEAAKRMQRMIDDLLIYCRVESRAAPFERTDLNDIVNDALALLDASIEERGAEIQCATLPSIDCDRSQILQLLLNLIGNAIKYCRDKPRVQIDADVGPERCLISIRDNGIGIGEEHLERIFEIFRRLHTREAYPGTGIGLAVCRRIVRRHGGKIWAESVDGQGSTFFVELPINPLHAPAVEASFGDQNPETTEPAGRASRNASDGGTTGQAISPPARPPEVPQHSGRHSGAPLDGERLQNG</sequence>
<keyword evidence="8" id="KW-1133">Transmembrane helix</keyword>
<keyword evidence="13" id="KW-1185">Reference proteome</keyword>
<evidence type="ECO:0000313" key="12">
    <source>
        <dbReference type="EMBL" id="KAA5540244.1"/>
    </source>
</evidence>
<dbReference type="EC" id="2.7.13.3" evidence="2"/>
<feature type="domain" description="PAC" evidence="11">
    <location>
        <begin position="380"/>
        <end position="436"/>
    </location>
</feature>
<comment type="catalytic activity">
    <reaction evidence="1">
        <text>ATP + protein L-histidine = ADP + protein N-phospho-L-histidine.</text>
        <dbReference type="EC" id="2.7.13.3"/>
    </reaction>
</comment>
<dbReference type="SMART" id="SM00388">
    <property type="entry name" value="HisKA"/>
    <property type="match status" value="1"/>
</dbReference>
<feature type="coiled-coil region" evidence="6">
    <location>
        <begin position="127"/>
        <end position="161"/>
    </location>
</feature>
<dbReference type="FunFam" id="3.30.565.10:FF:000006">
    <property type="entry name" value="Sensor histidine kinase WalK"/>
    <property type="match status" value="1"/>
</dbReference>
<evidence type="ECO:0000259" key="9">
    <source>
        <dbReference type="PROSITE" id="PS50109"/>
    </source>
</evidence>
<feature type="region of interest" description="Disordered" evidence="7">
    <location>
        <begin position="681"/>
        <end position="740"/>
    </location>
</feature>
<dbReference type="InterPro" id="IPR004358">
    <property type="entry name" value="Sig_transdc_His_kin-like_C"/>
</dbReference>
<dbReference type="SUPFAM" id="SSF55785">
    <property type="entry name" value="PYP-like sensor domain (PAS domain)"/>
    <property type="match status" value="2"/>
</dbReference>
<feature type="transmembrane region" description="Helical" evidence="8">
    <location>
        <begin position="12"/>
        <end position="29"/>
    </location>
</feature>
<dbReference type="InterPro" id="IPR036890">
    <property type="entry name" value="HATPase_C_sf"/>
</dbReference>
<dbReference type="InterPro" id="IPR000700">
    <property type="entry name" value="PAS-assoc_C"/>
</dbReference>
<keyword evidence="5" id="KW-0418">Kinase</keyword>
<dbReference type="InterPro" id="IPR003594">
    <property type="entry name" value="HATPase_dom"/>
</dbReference>
<dbReference type="Pfam" id="PF00989">
    <property type="entry name" value="PAS"/>
    <property type="match status" value="1"/>
</dbReference>
<dbReference type="PANTHER" id="PTHR43304:SF1">
    <property type="entry name" value="PAC DOMAIN-CONTAINING PROTEIN"/>
    <property type="match status" value="1"/>
</dbReference>
<dbReference type="InterPro" id="IPR035965">
    <property type="entry name" value="PAS-like_dom_sf"/>
</dbReference>
<dbReference type="Pfam" id="PF00512">
    <property type="entry name" value="HisKA"/>
    <property type="match status" value="1"/>
</dbReference>
<dbReference type="SMART" id="SM00091">
    <property type="entry name" value="PAS"/>
    <property type="match status" value="2"/>
</dbReference>
<evidence type="ECO:0000259" key="11">
    <source>
        <dbReference type="PROSITE" id="PS50113"/>
    </source>
</evidence>
<evidence type="ECO:0000256" key="3">
    <source>
        <dbReference type="ARBA" id="ARBA00022553"/>
    </source>
</evidence>
<feature type="domain" description="Histidine kinase" evidence="9">
    <location>
        <begin position="461"/>
        <end position="673"/>
    </location>
</feature>
<feature type="transmembrane region" description="Helical" evidence="8">
    <location>
        <begin position="35"/>
        <end position="53"/>
    </location>
</feature>
<feature type="transmembrane region" description="Helical" evidence="8">
    <location>
        <begin position="60"/>
        <end position="80"/>
    </location>
</feature>
<dbReference type="CDD" id="cd00082">
    <property type="entry name" value="HisKA"/>
    <property type="match status" value="1"/>
</dbReference>
<evidence type="ECO:0000256" key="1">
    <source>
        <dbReference type="ARBA" id="ARBA00000085"/>
    </source>
</evidence>
<evidence type="ECO:0000256" key="8">
    <source>
        <dbReference type="SAM" id="Phobius"/>
    </source>
</evidence>
<dbReference type="PROSITE" id="PS50113">
    <property type="entry name" value="PAC"/>
    <property type="match status" value="2"/>
</dbReference>
<dbReference type="InterPro" id="IPR052162">
    <property type="entry name" value="Sensor_kinase/Photoreceptor"/>
</dbReference>
<evidence type="ECO:0000256" key="2">
    <source>
        <dbReference type="ARBA" id="ARBA00012438"/>
    </source>
</evidence>
<dbReference type="Gene3D" id="3.30.565.10">
    <property type="entry name" value="Histidine kinase-like ATPase, C-terminal domain"/>
    <property type="match status" value="1"/>
</dbReference>
<feature type="coiled-coil region" evidence="6">
    <location>
        <begin position="427"/>
        <end position="458"/>
    </location>
</feature>
<evidence type="ECO:0000256" key="4">
    <source>
        <dbReference type="ARBA" id="ARBA00022679"/>
    </source>
</evidence>
<feature type="domain" description="PAC" evidence="11">
    <location>
        <begin position="238"/>
        <end position="289"/>
    </location>
</feature>
<gene>
    <name evidence="12" type="ORF">FYK55_21685</name>
</gene>
<keyword evidence="6" id="KW-0175">Coiled coil</keyword>
<dbReference type="SUPFAM" id="SSF47384">
    <property type="entry name" value="Homodimeric domain of signal transducing histidine kinase"/>
    <property type="match status" value="1"/>
</dbReference>
<dbReference type="InterPro" id="IPR001610">
    <property type="entry name" value="PAC"/>
</dbReference>
<name>A0A5M6CYF7_9BACT</name>
<dbReference type="InterPro" id="IPR013767">
    <property type="entry name" value="PAS_fold"/>
</dbReference>
<dbReference type="GO" id="GO:0000155">
    <property type="term" value="F:phosphorelay sensor kinase activity"/>
    <property type="evidence" value="ECO:0007669"/>
    <property type="project" value="InterPro"/>
</dbReference>
<accession>A0A5M6CYF7</accession>
<keyword evidence="8" id="KW-0472">Membrane</keyword>
<dbReference type="Proteomes" id="UP000324479">
    <property type="component" value="Unassembled WGS sequence"/>
</dbReference>
<dbReference type="InterPro" id="IPR005467">
    <property type="entry name" value="His_kinase_dom"/>
</dbReference>
<protein>
    <recommendedName>
        <fullName evidence="2">histidine kinase</fullName>
        <ecNumber evidence="2">2.7.13.3</ecNumber>
    </recommendedName>
</protein>
<dbReference type="Pfam" id="PF02518">
    <property type="entry name" value="HATPase_c"/>
    <property type="match status" value="1"/>
</dbReference>
<dbReference type="PRINTS" id="PR00344">
    <property type="entry name" value="BCTRLSENSOR"/>
</dbReference>
<feature type="compositionally biased region" description="Polar residues" evidence="7">
    <location>
        <begin position="699"/>
        <end position="710"/>
    </location>
</feature>
<dbReference type="InterPro" id="IPR003661">
    <property type="entry name" value="HisK_dim/P_dom"/>
</dbReference>
<dbReference type="InterPro" id="IPR013655">
    <property type="entry name" value="PAS_fold_3"/>
</dbReference>
<dbReference type="SMART" id="SM00086">
    <property type="entry name" value="PAC"/>
    <property type="match status" value="2"/>
</dbReference>
<feature type="domain" description="PAS" evidence="10">
    <location>
        <begin position="158"/>
        <end position="201"/>
    </location>
</feature>
<dbReference type="PANTHER" id="PTHR43304">
    <property type="entry name" value="PHYTOCHROME-LIKE PROTEIN CPH1"/>
    <property type="match status" value="1"/>
</dbReference>
<dbReference type="SUPFAM" id="SSF55874">
    <property type="entry name" value="ATPase domain of HSP90 chaperone/DNA topoisomerase II/histidine kinase"/>
    <property type="match status" value="1"/>
</dbReference>
<evidence type="ECO:0000256" key="5">
    <source>
        <dbReference type="ARBA" id="ARBA00022777"/>
    </source>
</evidence>
<dbReference type="Gene3D" id="3.30.450.20">
    <property type="entry name" value="PAS domain"/>
    <property type="match status" value="2"/>
</dbReference>
<evidence type="ECO:0000259" key="10">
    <source>
        <dbReference type="PROSITE" id="PS50112"/>
    </source>
</evidence>
<dbReference type="Pfam" id="PF08447">
    <property type="entry name" value="PAS_3"/>
    <property type="match status" value="1"/>
</dbReference>